<keyword evidence="2 6" id="KW-0812">Transmembrane</keyword>
<keyword evidence="9" id="KW-1185">Reference proteome</keyword>
<evidence type="ECO:0000256" key="6">
    <source>
        <dbReference type="SAM" id="Phobius"/>
    </source>
</evidence>
<feature type="region of interest" description="Disordered" evidence="5">
    <location>
        <begin position="907"/>
        <end position="937"/>
    </location>
</feature>
<evidence type="ECO:0000313" key="8">
    <source>
        <dbReference type="EMBL" id="TGZ80145.1"/>
    </source>
</evidence>
<feature type="region of interest" description="Disordered" evidence="5">
    <location>
        <begin position="838"/>
        <end position="862"/>
    </location>
</feature>
<evidence type="ECO:0000313" key="9">
    <source>
        <dbReference type="Proteomes" id="UP000298138"/>
    </source>
</evidence>
<evidence type="ECO:0000256" key="4">
    <source>
        <dbReference type="ARBA" id="ARBA00023136"/>
    </source>
</evidence>
<dbReference type="InterPro" id="IPR052430">
    <property type="entry name" value="IVT-Associated"/>
</dbReference>
<dbReference type="STRING" id="341454.A0A4V3SIH6"/>
<feature type="transmembrane region" description="Helical" evidence="6">
    <location>
        <begin position="122"/>
        <end position="139"/>
    </location>
</feature>
<feature type="transmembrane region" description="Helical" evidence="6">
    <location>
        <begin position="95"/>
        <end position="115"/>
    </location>
</feature>
<feature type="domain" description="Putative ER transporter 6TM N-terminal" evidence="7">
    <location>
        <begin position="149"/>
        <end position="286"/>
    </location>
</feature>
<feature type="transmembrane region" description="Helical" evidence="6">
    <location>
        <begin position="469"/>
        <end position="490"/>
    </location>
</feature>
<feature type="transmembrane region" description="Helical" evidence="6">
    <location>
        <begin position="547"/>
        <end position="565"/>
    </location>
</feature>
<feature type="transmembrane region" description="Helical" evidence="6">
    <location>
        <begin position="524"/>
        <end position="541"/>
    </location>
</feature>
<evidence type="ECO:0000256" key="2">
    <source>
        <dbReference type="ARBA" id="ARBA00022692"/>
    </source>
</evidence>
<evidence type="ECO:0000256" key="3">
    <source>
        <dbReference type="ARBA" id="ARBA00022989"/>
    </source>
</evidence>
<dbReference type="Pfam" id="PF10337">
    <property type="entry name" value="ArAE_2_N"/>
    <property type="match status" value="1"/>
</dbReference>
<gene>
    <name evidence="8" type="ORF">EX30DRAFT_349606</name>
</gene>
<evidence type="ECO:0000256" key="5">
    <source>
        <dbReference type="SAM" id="MobiDB-lite"/>
    </source>
</evidence>
<keyword evidence="3 6" id="KW-1133">Transmembrane helix</keyword>
<reference evidence="8 9" key="1">
    <citation type="submission" date="2019-04" db="EMBL/GenBank/DDBJ databases">
        <title>Comparative genomics and transcriptomics to analyze fruiting body development in filamentous ascomycetes.</title>
        <authorList>
            <consortium name="DOE Joint Genome Institute"/>
            <person name="Lutkenhaus R."/>
            <person name="Traeger S."/>
            <person name="Breuer J."/>
            <person name="Kuo A."/>
            <person name="Lipzen A."/>
            <person name="Pangilinan J."/>
            <person name="Dilworth D."/>
            <person name="Sandor L."/>
            <person name="Poggeler S."/>
            <person name="Barry K."/>
            <person name="Grigoriev I.V."/>
            <person name="Nowrousian M."/>
        </authorList>
    </citation>
    <scope>NUCLEOTIDE SEQUENCE [LARGE SCALE GENOMIC DNA]</scope>
    <source>
        <strain evidence="8 9">CBS 389.68</strain>
    </source>
</reference>
<feature type="compositionally biased region" description="Low complexity" evidence="5">
    <location>
        <begin position="844"/>
        <end position="854"/>
    </location>
</feature>
<dbReference type="PANTHER" id="PTHR47804">
    <property type="entry name" value="60S RIBOSOMAL PROTEIN L19"/>
    <property type="match status" value="1"/>
</dbReference>
<evidence type="ECO:0000256" key="1">
    <source>
        <dbReference type="ARBA" id="ARBA00004141"/>
    </source>
</evidence>
<feature type="transmembrane region" description="Helical" evidence="6">
    <location>
        <begin position="577"/>
        <end position="597"/>
    </location>
</feature>
<dbReference type="InterPro" id="IPR018823">
    <property type="entry name" value="ArAE_2_N"/>
</dbReference>
<organism evidence="8 9">
    <name type="scientific">Ascodesmis nigricans</name>
    <dbReference type="NCBI Taxonomy" id="341454"/>
    <lineage>
        <taxon>Eukaryota</taxon>
        <taxon>Fungi</taxon>
        <taxon>Dikarya</taxon>
        <taxon>Ascomycota</taxon>
        <taxon>Pezizomycotina</taxon>
        <taxon>Pezizomycetes</taxon>
        <taxon>Pezizales</taxon>
        <taxon>Ascodesmidaceae</taxon>
        <taxon>Ascodesmis</taxon>
    </lineage>
</organism>
<dbReference type="OrthoDB" id="68611at2759"/>
<dbReference type="GO" id="GO:0016020">
    <property type="term" value="C:membrane"/>
    <property type="evidence" value="ECO:0007669"/>
    <property type="project" value="UniProtKB-SubCell"/>
</dbReference>
<comment type="subcellular location">
    <subcellularLocation>
        <location evidence="1">Membrane</location>
        <topology evidence="1">Multi-pass membrane protein</topology>
    </subcellularLocation>
</comment>
<sequence>MGTNPPVTPDGTQAPSTKLQPAQLPHKLLNKIRSDPTRTRQVLKAIYLFPTKTIGGQLVHSAIGLVGIFASIAYVNLALFIANRIQYDVEEHVGLGRRIFLLVSLGVAAFGCGYVRSKMIRSYLGINFFMVVSMFALIRGINNNVHQFANFIYPMCIGCCVSLAVSFVIWPEDRGSKLRSSVLKALKESKDIIKASRQGLRLGVPVEISISKITDAEKALGTCLDEANYEISISRVEPDHLVPFHQCLARLITNVRVLNAAMRRYNRTMRRLSVAAPAMTPGLREMEHNSETFRDIIYAALSCAINIMESMEKRVNDVFDGKMKTPIEHEKFQDMLVEFAHGMSNEVRNRDIEDYHELECAAFTDQLNTVILDMLDVVRDMTRAIAIIDPARRIKLVFPRKMRSGQALKHALSQIYGHSDEISVSQARSMMAADEAYVTYLEATTRLDRIKIWLASQLSSMKRSRHLKYAVKFTIAMCILAAPAYIARWYIWFDNFRAQLAMISAMVALETTRGMSFRTAGMKLIGAATGGLTAFLVVVASHGHIGISMGLTVIVGILVGCLVTNTKWQKTGTVTALAYNLVLGVGTIFRAQAPISAAFARRLLTLPVGLSVALIVHLTVFPYHSRGELVKGLGSSLDWLHHLLFAIECSEEHPQLQSKFDEMVGKAQGRVALAKSLMPATHYEFSLTGHWPYERFERIADKISDVIDLIVGETPSDPVLAVHLQGARTCERLRTKLLASLCNDLLVISHTLSARLHMPRHSSVSVSVLEEYQLSVLTQLFSTPLDLVPTDSLRNYCELGRLADLVSEMSLLRDEVDELTLETQCPKHGLLAHLSYAAKRSRSGSRPGSRSTTPAPGAQRWEGRLNASNVFFPNMMGDEEMGVRRGREEQDVGPRVRIMFESDVRGHVRDVSRDSDDSEETVVGGEEGRGRREDDMV</sequence>
<proteinExistence type="predicted"/>
<name>A0A4V3SIH6_9PEZI</name>
<accession>A0A4V3SIH6</accession>
<keyword evidence="4 6" id="KW-0472">Membrane</keyword>
<evidence type="ECO:0000259" key="7">
    <source>
        <dbReference type="Pfam" id="PF10337"/>
    </source>
</evidence>
<feature type="transmembrane region" description="Helical" evidence="6">
    <location>
        <begin position="62"/>
        <end position="83"/>
    </location>
</feature>
<dbReference type="AlphaFoldDB" id="A0A4V3SIH6"/>
<feature type="compositionally biased region" description="Basic and acidic residues" evidence="5">
    <location>
        <begin position="926"/>
        <end position="937"/>
    </location>
</feature>
<dbReference type="InParanoid" id="A0A4V3SIH6"/>
<protein>
    <recommendedName>
        <fullName evidence="7">Putative ER transporter 6TM N-terminal domain-containing protein</fullName>
    </recommendedName>
</protein>
<dbReference type="PANTHER" id="PTHR47804:SF3">
    <property type="entry name" value="PROTEIN BRE4"/>
    <property type="match status" value="1"/>
</dbReference>
<dbReference type="Proteomes" id="UP000298138">
    <property type="component" value="Unassembled WGS sequence"/>
</dbReference>
<feature type="transmembrane region" description="Helical" evidence="6">
    <location>
        <begin position="151"/>
        <end position="170"/>
    </location>
</feature>
<dbReference type="EMBL" id="ML220126">
    <property type="protein sequence ID" value="TGZ80145.1"/>
    <property type="molecule type" value="Genomic_DNA"/>
</dbReference>